<dbReference type="PANTHER" id="PTHR45458">
    <property type="entry name" value="SHORT-CHAIN DEHYDROGENASE/REDUCTASE SDR"/>
    <property type="match status" value="1"/>
</dbReference>
<comment type="caution">
    <text evidence="1">The sequence shown here is derived from an EMBL/GenBank/DDBJ whole genome shotgun (WGS) entry which is preliminary data.</text>
</comment>
<gene>
    <name evidence="1" type="ORF">LQ327_20520</name>
</gene>
<dbReference type="InterPro" id="IPR003560">
    <property type="entry name" value="DHB_DH"/>
</dbReference>
<dbReference type="Proteomes" id="UP001199469">
    <property type="component" value="Unassembled WGS sequence"/>
</dbReference>
<keyword evidence="2" id="KW-1185">Reference proteome</keyword>
<dbReference type="EMBL" id="JAJNDB010000004">
    <property type="protein sequence ID" value="MCD2195760.1"/>
    <property type="molecule type" value="Genomic_DNA"/>
</dbReference>
<dbReference type="Pfam" id="PF00106">
    <property type="entry name" value="adh_short"/>
    <property type="match status" value="1"/>
</dbReference>
<proteinExistence type="predicted"/>
<evidence type="ECO:0000313" key="2">
    <source>
        <dbReference type="Proteomes" id="UP001199469"/>
    </source>
</evidence>
<protein>
    <submittedName>
        <fullName evidence="1">SDR family oxidoreductase</fullName>
    </submittedName>
</protein>
<dbReference type="CDD" id="cd05325">
    <property type="entry name" value="carb_red_sniffer_like_SDR_c"/>
    <property type="match status" value="1"/>
</dbReference>
<dbReference type="InterPro" id="IPR052184">
    <property type="entry name" value="SDR_enzymes"/>
</dbReference>
<dbReference type="InterPro" id="IPR036291">
    <property type="entry name" value="NAD(P)-bd_dom_sf"/>
</dbReference>
<sequence>MITALVVGADKGIAHEIACQLHARGDHVVAACLGDGDDLERRGITVEPWVDVTDQGSVMAMAGALRTEGIRPDWLLHVAGVLGVDKLGDLDYDDVRRQFEINTIGPLRTVEACRDLLGPGAKIGIVSSRVGSLGDNSSGGMYAYRISKAGANMVGLNLHHDLAPLGVSVLMLHPGMVATDLTKGFPGDHVYIQPDEAAAGLIRDMDQLTPEHSGRFQHSNGTFLPW</sequence>
<dbReference type="InterPro" id="IPR002347">
    <property type="entry name" value="SDR_fam"/>
</dbReference>
<organism evidence="1 2">
    <name type="scientific">Actinomycetospora endophytica</name>
    <dbReference type="NCBI Taxonomy" id="2291215"/>
    <lineage>
        <taxon>Bacteria</taxon>
        <taxon>Bacillati</taxon>
        <taxon>Actinomycetota</taxon>
        <taxon>Actinomycetes</taxon>
        <taxon>Pseudonocardiales</taxon>
        <taxon>Pseudonocardiaceae</taxon>
        <taxon>Actinomycetospora</taxon>
    </lineage>
</organism>
<dbReference type="RefSeq" id="WP_230737151.1">
    <property type="nucleotide sequence ID" value="NZ_JAJNDB010000004.1"/>
</dbReference>
<accession>A0ABS8PBU9</accession>
<dbReference type="PRINTS" id="PR01397">
    <property type="entry name" value="DHBDHDRGNASE"/>
</dbReference>
<dbReference type="Gene3D" id="3.40.50.720">
    <property type="entry name" value="NAD(P)-binding Rossmann-like Domain"/>
    <property type="match status" value="1"/>
</dbReference>
<reference evidence="1 2" key="1">
    <citation type="submission" date="2021-11" db="EMBL/GenBank/DDBJ databases">
        <title>Draft genome sequence of Actinomycetospora sp. SF1 isolated from the rhizosphere soil.</title>
        <authorList>
            <person name="Duangmal K."/>
            <person name="Chantavorakit T."/>
        </authorList>
    </citation>
    <scope>NUCLEOTIDE SEQUENCE [LARGE SCALE GENOMIC DNA]</scope>
    <source>
        <strain evidence="1 2">TBRC 5722</strain>
    </source>
</reference>
<evidence type="ECO:0000313" key="1">
    <source>
        <dbReference type="EMBL" id="MCD2195760.1"/>
    </source>
</evidence>
<name>A0ABS8PBU9_9PSEU</name>
<dbReference type="SUPFAM" id="SSF51735">
    <property type="entry name" value="NAD(P)-binding Rossmann-fold domains"/>
    <property type="match status" value="1"/>
</dbReference>
<dbReference type="PANTHER" id="PTHR45458:SF1">
    <property type="entry name" value="SHORT CHAIN DEHYDROGENASE"/>
    <property type="match status" value="1"/>
</dbReference>